<gene>
    <name evidence="1" type="ORF">CARN7_0198</name>
</gene>
<organism evidence="1">
    <name type="scientific">mine drainage metagenome</name>
    <dbReference type="NCBI Taxonomy" id="410659"/>
    <lineage>
        <taxon>unclassified sequences</taxon>
        <taxon>metagenomes</taxon>
        <taxon>ecological metagenomes</taxon>
    </lineage>
</organism>
<evidence type="ECO:0000313" key="1">
    <source>
        <dbReference type="EMBL" id="CBI09470.1"/>
    </source>
</evidence>
<comment type="caution">
    <text evidence="1">The sequence shown here is derived from an EMBL/GenBank/DDBJ whole genome shotgun (WGS) entry which is preliminary data.</text>
</comment>
<dbReference type="EMBL" id="CABR01000032">
    <property type="protein sequence ID" value="CBI09470.1"/>
    <property type="molecule type" value="Genomic_DNA"/>
</dbReference>
<sequence length="72" mass="8220">MQYADIIAREADSLPLEKQAEVLDFIELLKGKQSRAVDSSSPKTTAEIEAFFRSFNVDTSSYKFDREEANDR</sequence>
<name>E6QQE9_9ZZZZ</name>
<accession>E6QQE9</accession>
<protein>
    <recommendedName>
        <fullName evidence="2">DUF2281 domain-containing protein</fullName>
    </recommendedName>
</protein>
<proteinExistence type="predicted"/>
<evidence type="ECO:0008006" key="2">
    <source>
        <dbReference type="Google" id="ProtNLM"/>
    </source>
</evidence>
<dbReference type="AlphaFoldDB" id="E6QQE9"/>
<reference evidence="1" key="1">
    <citation type="submission" date="2009-10" db="EMBL/GenBank/DDBJ databases">
        <title>Diversity of trophic interactions inside an arsenic-rich microbial ecosystem.</title>
        <authorList>
            <person name="Bertin P.N."/>
            <person name="Heinrich-Salmeron A."/>
            <person name="Pelletier E."/>
            <person name="Goulhen-Chollet F."/>
            <person name="Arsene-Ploetze F."/>
            <person name="Gallien S."/>
            <person name="Calteau A."/>
            <person name="Vallenet D."/>
            <person name="Casiot C."/>
            <person name="Chane-Woon-Ming B."/>
            <person name="Giloteaux L."/>
            <person name="Barakat M."/>
            <person name="Bonnefoy V."/>
            <person name="Bruneel O."/>
            <person name="Chandler M."/>
            <person name="Cleiss J."/>
            <person name="Duran R."/>
            <person name="Elbaz-Poulichet F."/>
            <person name="Fonknechten N."/>
            <person name="Lauga B."/>
            <person name="Mornico D."/>
            <person name="Ortet P."/>
            <person name="Schaeffer C."/>
            <person name="Siguier P."/>
            <person name="Alexander Thil Smith A."/>
            <person name="Van Dorsselaer A."/>
            <person name="Weissenbach J."/>
            <person name="Medigue C."/>
            <person name="Le Paslier D."/>
        </authorList>
    </citation>
    <scope>NUCLEOTIDE SEQUENCE</scope>
</reference>